<dbReference type="GO" id="GO:0005506">
    <property type="term" value="F:iron ion binding"/>
    <property type="evidence" value="ECO:0007669"/>
    <property type="project" value="InterPro"/>
</dbReference>
<evidence type="ECO:0000256" key="8">
    <source>
        <dbReference type="ARBA" id="ARBA00022929"/>
    </source>
</evidence>
<dbReference type="Pfam" id="PF02664">
    <property type="entry name" value="LuxS"/>
    <property type="match status" value="1"/>
</dbReference>
<dbReference type="PANTHER" id="PTHR35799:SF1">
    <property type="entry name" value="S-RIBOSYLHOMOCYSTEINE LYASE"/>
    <property type="match status" value="1"/>
</dbReference>
<dbReference type="GO" id="GO:0009372">
    <property type="term" value="P:quorum sensing"/>
    <property type="evidence" value="ECO:0007669"/>
    <property type="project" value="UniProtKB-UniRule"/>
</dbReference>
<evidence type="ECO:0000256" key="10">
    <source>
        <dbReference type="ARBA" id="ARBA00023239"/>
    </source>
</evidence>
<evidence type="ECO:0000256" key="3">
    <source>
        <dbReference type="ARBA" id="ARBA00011738"/>
    </source>
</evidence>
<dbReference type="GeneID" id="66356064"/>
<comment type="subunit">
    <text evidence="3 14">Homodimer.</text>
</comment>
<evidence type="ECO:0000256" key="1">
    <source>
        <dbReference type="ARBA" id="ARBA00000297"/>
    </source>
</evidence>
<dbReference type="Proteomes" id="UP000002068">
    <property type="component" value="Chromosome"/>
</dbReference>
<dbReference type="EC" id="4.4.1.21" evidence="4 14"/>
<organism evidence="15 16">
    <name type="scientific">Clostridioides difficile (strain CD196)</name>
    <name type="common">Peptoclostridium difficile</name>
    <dbReference type="NCBI Taxonomy" id="645462"/>
    <lineage>
        <taxon>Bacteria</taxon>
        <taxon>Bacillati</taxon>
        <taxon>Bacillota</taxon>
        <taxon>Clostridia</taxon>
        <taxon>Peptostreptococcales</taxon>
        <taxon>Peptostreptococcaceae</taxon>
        <taxon>Clostridioides</taxon>
    </lineage>
</organism>
<dbReference type="PATRIC" id="fig|645462.16.peg.3522"/>
<evidence type="ECO:0000256" key="4">
    <source>
        <dbReference type="ARBA" id="ARBA00012240"/>
    </source>
</evidence>
<evidence type="ECO:0000256" key="9">
    <source>
        <dbReference type="ARBA" id="ARBA00023004"/>
    </source>
</evidence>
<comment type="similarity">
    <text evidence="2 14">Belongs to the LuxS family.</text>
</comment>
<name>A0A0H3N726_CLODC</name>
<evidence type="ECO:0000313" key="16">
    <source>
        <dbReference type="Proteomes" id="UP000002068"/>
    </source>
</evidence>
<comment type="cofactor">
    <cofactor evidence="14">
        <name>Fe cation</name>
        <dbReference type="ChEBI" id="CHEBI:24875"/>
    </cofactor>
    <text evidence="14">Binds 1 Fe cation per subunit.</text>
</comment>
<sequence>MEKVESFKLDHTKVKAPFVRKCSVLDGVKGDKVTKFDLRFLQPNVESFGTAAMHGLEHLLATYLRDTLDGVIDLSPMGCRTGFYLILWGDVDAKTVKIGLEEALKKVLESDKMPAATAIECGNYRDLSLFGAKEYAKDVLDKGFSLNIYGE</sequence>
<dbReference type="PIRSF" id="PIRSF006160">
    <property type="entry name" value="AI2"/>
    <property type="match status" value="1"/>
</dbReference>
<protein>
    <recommendedName>
        <fullName evidence="5 14">S-ribosylhomocysteine lyase</fullName>
        <ecNumber evidence="4 14">4.4.1.21</ecNumber>
    </recommendedName>
    <alternativeName>
        <fullName evidence="12 14">AI-2 synthesis protein</fullName>
    </alternativeName>
    <alternativeName>
        <fullName evidence="13 14">Autoinducer-2 production protein LuxS</fullName>
    </alternativeName>
</protein>
<dbReference type="InterPro" id="IPR037005">
    <property type="entry name" value="LuxS_sf"/>
</dbReference>
<evidence type="ECO:0000256" key="12">
    <source>
        <dbReference type="ARBA" id="ARBA00030600"/>
    </source>
</evidence>
<keyword evidence="8 14" id="KW-0071">Autoinducer synthesis</keyword>
<dbReference type="NCBIfam" id="NF002606">
    <property type="entry name" value="PRK02260.2-4"/>
    <property type="match status" value="1"/>
</dbReference>
<comment type="catalytic activity">
    <reaction evidence="1 14">
        <text>S-(5-deoxy-D-ribos-5-yl)-L-homocysteine = (S)-4,5-dihydroxypentane-2,3-dione + L-homocysteine</text>
        <dbReference type="Rhea" id="RHEA:17753"/>
        <dbReference type="ChEBI" id="CHEBI:29484"/>
        <dbReference type="ChEBI" id="CHEBI:58195"/>
        <dbReference type="ChEBI" id="CHEBI:58199"/>
        <dbReference type="EC" id="4.4.1.21"/>
    </reaction>
</comment>
<keyword evidence="7 14" id="KW-0479">Metal-binding</keyword>
<gene>
    <name evidence="14 15" type="primary">luxS</name>
    <name evidence="15" type="ordered locus">CD196_3390</name>
</gene>
<evidence type="ECO:0000256" key="5">
    <source>
        <dbReference type="ARBA" id="ARBA00015130"/>
    </source>
</evidence>
<keyword evidence="6 14" id="KW-0673">Quorum sensing</keyword>
<evidence type="ECO:0000256" key="13">
    <source>
        <dbReference type="ARBA" id="ARBA00031777"/>
    </source>
</evidence>
<dbReference type="InterPro" id="IPR011249">
    <property type="entry name" value="Metalloenz_LuxS/M16"/>
</dbReference>
<dbReference type="Gene3D" id="3.30.1360.80">
    <property type="entry name" value="S-ribosylhomocysteinase (LuxS)"/>
    <property type="match status" value="1"/>
</dbReference>
<dbReference type="SMR" id="A0A0H3N726"/>
<dbReference type="PRINTS" id="PR01487">
    <property type="entry name" value="LUXSPROTEIN"/>
</dbReference>
<comment type="function">
    <text evidence="11 14">Involved in the synthesis of autoinducer 2 (AI-2) which is secreted by bacteria and is used to communicate both the cell density and the metabolic potential of the environment. The regulation of gene expression in response to changes in cell density is called quorum sensing. Catalyzes the transformation of S-ribosylhomocysteine (RHC) to homocysteine (HC) and 4,5-dihydroxy-2,3-pentadione (DPD).</text>
</comment>
<feature type="binding site" evidence="14">
    <location>
        <position position="54"/>
    </location>
    <ligand>
        <name>Fe cation</name>
        <dbReference type="ChEBI" id="CHEBI:24875"/>
    </ligand>
</feature>
<keyword evidence="10 14" id="KW-0456">Lyase</keyword>
<dbReference type="EMBL" id="FN538970">
    <property type="protein sequence ID" value="CBA66845.1"/>
    <property type="molecule type" value="Genomic_DNA"/>
</dbReference>
<evidence type="ECO:0000256" key="14">
    <source>
        <dbReference type="HAMAP-Rule" id="MF_00091"/>
    </source>
</evidence>
<dbReference type="HOGENOM" id="CLU_107531_2_0_9"/>
<evidence type="ECO:0000313" key="15">
    <source>
        <dbReference type="EMBL" id="CBA66845.1"/>
    </source>
</evidence>
<evidence type="ECO:0000256" key="2">
    <source>
        <dbReference type="ARBA" id="ARBA00007311"/>
    </source>
</evidence>
<dbReference type="PANTHER" id="PTHR35799">
    <property type="entry name" value="S-RIBOSYLHOMOCYSTEINE LYASE"/>
    <property type="match status" value="1"/>
</dbReference>
<evidence type="ECO:0000256" key="6">
    <source>
        <dbReference type="ARBA" id="ARBA00022654"/>
    </source>
</evidence>
<dbReference type="KEGG" id="cdc:CD196_3390"/>
<dbReference type="HAMAP" id="MF_00091">
    <property type="entry name" value="LuxS"/>
    <property type="match status" value="1"/>
</dbReference>
<dbReference type="RefSeq" id="WP_003422312.1">
    <property type="nucleotide sequence ID" value="NC_013315.1"/>
</dbReference>
<proteinExistence type="inferred from homology"/>
<dbReference type="GO" id="GO:0043768">
    <property type="term" value="F:S-ribosylhomocysteine lyase activity"/>
    <property type="evidence" value="ECO:0007669"/>
    <property type="project" value="UniProtKB-UniRule"/>
</dbReference>
<keyword evidence="9 14" id="KW-0408">Iron</keyword>
<evidence type="ECO:0000256" key="7">
    <source>
        <dbReference type="ARBA" id="ARBA00022723"/>
    </source>
</evidence>
<dbReference type="SUPFAM" id="SSF63411">
    <property type="entry name" value="LuxS/MPP-like metallohydrolase"/>
    <property type="match status" value="1"/>
</dbReference>
<dbReference type="AlphaFoldDB" id="A0A0H3N726"/>
<feature type="binding site" evidence="14">
    <location>
        <position position="121"/>
    </location>
    <ligand>
        <name>Fe cation</name>
        <dbReference type="ChEBI" id="CHEBI:24875"/>
    </ligand>
</feature>
<feature type="binding site" evidence="14">
    <location>
        <position position="58"/>
    </location>
    <ligand>
        <name>Fe cation</name>
        <dbReference type="ChEBI" id="CHEBI:24875"/>
    </ligand>
</feature>
<dbReference type="InterPro" id="IPR003815">
    <property type="entry name" value="S-ribosylhomocysteinase"/>
</dbReference>
<accession>A0A0H3N726</accession>
<reference evidence="15 16" key="1">
    <citation type="journal article" date="2009" name="Genome Biol.">
        <title>Comparative genome and phenotypic analysis of Clostridium difficile 027 strains provides insight into the evolution of a hypervirulent bacterium.</title>
        <authorList>
            <person name="Stabler R.A."/>
            <person name="He M."/>
            <person name="Dawson L."/>
            <person name="Martin M."/>
            <person name="Valiente E."/>
            <person name="Corton C."/>
            <person name="Lawley T.D."/>
            <person name="Sebaihia M."/>
            <person name="Quail M.A."/>
            <person name="Rose G."/>
            <person name="Gerding D.N."/>
            <person name="Gibert M."/>
            <person name="Popoff M.R."/>
            <person name="Parkhill J."/>
            <person name="Dougan G."/>
            <person name="Wren B.W."/>
        </authorList>
    </citation>
    <scope>NUCLEOTIDE SEQUENCE [LARGE SCALE GENOMIC DNA]</scope>
    <source>
        <strain evidence="15 16">CD196</strain>
    </source>
</reference>
<evidence type="ECO:0000256" key="11">
    <source>
        <dbReference type="ARBA" id="ARBA00024654"/>
    </source>
</evidence>